<feature type="region of interest" description="Disordered" evidence="2">
    <location>
        <begin position="24"/>
        <end position="43"/>
    </location>
</feature>
<dbReference type="Proteomes" id="UP001152795">
    <property type="component" value="Unassembled WGS sequence"/>
</dbReference>
<evidence type="ECO:0000313" key="4">
    <source>
        <dbReference type="Proteomes" id="UP001152795"/>
    </source>
</evidence>
<feature type="region of interest" description="Disordered" evidence="2">
    <location>
        <begin position="227"/>
        <end position="276"/>
    </location>
</feature>
<reference evidence="3" key="1">
    <citation type="submission" date="2020-04" db="EMBL/GenBank/DDBJ databases">
        <authorList>
            <person name="Alioto T."/>
            <person name="Alioto T."/>
            <person name="Gomez Garrido J."/>
        </authorList>
    </citation>
    <scope>NUCLEOTIDE SEQUENCE</scope>
    <source>
        <strain evidence="3">A484AB</strain>
    </source>
</reference>
<protein>
    <submittedName>
        <fullName evidence="3">Uncharacterized protein</fullName>
    </submittedName>
</protein>
<feature type="compositionally biased region" description="Basic and acidic residues" evidence="2">
    <location>
        <begin position="93"/>
        <end position="122"/>
    </location>
</feature>
<evidence type="ECO:0000313" key="3">
    <source>
        <dbReference type="EMBL" id="CAB4043995.1"/>
    </source>
</evidence>
<gene>
    <name evidence="3" type="ORF">PACLA_8A053391</name>
</gene>
<keyword evidence="4" id="KW-1185">Reference proteome</keyword>
<feature type="coiled-coil region" evidence="1">
    <location>
        <begin position="188"/>
        <end position="215"/>
    </location>
</feature>
<feature type="compositionally biased region" description="Polar residues" evidence="2">
    <location>
        <begin position="227"/>
        <end position="237"/>
    </location>
</feature>
<accession>A0A6S7KEU1</accession>
<evidence type="ECO:0000256" key="1">
    <source>
        <dbReference type="SAM" id="Coils"/>
    </source>
</evidence>
<organism evidence="3 4">
    <name type="scientific">Paramuricea clavata</name>
    <name type="common">Red gorgonian</name>
    <name type="synonym">Violescent sea-whip</name>
    <dbReference type="NCBI Taxonomy" id="317549"/>
    <lineage>
        <taxon>Eukaryota</taxon>
        <taxon>Metazoa</taxon>
        <taxon>Cnidaria</taxon>
        <taxon>Anthozoa</taxon>
        <taxon>Octocorallia</taxon>
        <taxon>Malacalcyonacea</taxon>
        <taxon>Plexauridae</taxon>
        <taxon>Paramuricea</taxon>
    </lineage>
</organism>
<proteinExistence type="predicted"/>
<sequence>QMEEMKTRVNECEKLNTKLHEQLEKAAKARSEERNGLSQLNEQHKQEINLLREELKKVNDVRDELRDATKKAEAELISYKKEHDIEFNTLKNALEDSQKINESHRERLKERKEHKESQESLGDRTSSPISGVNVSQLQNELAEKTRIIEYLNKKLQKYDEVKANQTSFTFLEDTEGSGEERSPKTVQIRQLQNDLEEKQKLIDALTEELNRNNKSNLESSGLADASNVNTILSNTPRTSKDDRQGQTSFDKGSYTARPSDVIDDASPDDRRSSRLQKELEDVYKKNDELRKAVSENITLVDLNRQLKQDLTASEQRRGVLEKELQNYAKKIKDTNSEVSRLVDELARTRTLNSDYVSQLKALRRQQEQATKFREEAVNARSMNEKLSAEVQRLFASVESAGKENER</sequence>
<feature type="non-terminal residue" evidence="3">
    <location>
        <position position="1"/>
    </location>
</feature>
<feature type="compositionally biased region" description="Basic and acidic residues" evidence="2">
    <location>
        <begin position="24"/>
        <end position="35"/>
    </location>
</feature>
<feature type="compositionally biased region" description="Basic and acidic residues" evidence="2">
    <location>
        <begin position="267"/>
        <end position="276"/>
    </location>
</feature>
<dbReference type="AlphaFoldDB" id="A0A6S7KEU1"/>
<dbReference type="EMBL" id="CACRXK020033725">
    <property type="protein sequence ID" value="CAB4043995.1"/>
    <property type="molecule type" value="Genomic_DNA"/>
</dbReference>
<comment type="caution">
    <text evidence="3">The sequence shown here is derived from an EMBL/GenBank/DDBJ whole genome shotgun (WGS) entry which is preliminary data.</text>
</comment>
<feature type="compositionally biased region" description="Polar residues" evidence="2">
    <location>
        <begin position="123"/>
        <end position="132"/>
    </location>
</feature>
<keyword evidence="1" id="KW-0175">Coiled coil</keyword>
<feature type="region of interest" description="Disordered" evidence="2">
    <location>
        <begin position="90"/>
        <end position="132"/>
    </location>
</feature>
<name>A0A6S7KEU1_PARCT</name>
<evidence type="ECO:0000256" key="2">
    <source>
        <dbReference type="SAM" id="MobiDB-lite"/>
    </source>
</evidence>